<feature type="region of interest" description="Disordered" evidence="7">
    <location>
        <begin position="201"/>
        <end position="223"/>
    </location>
</feature>
<dbReference type="PIRSF" id="PIRSF002158">
    <property type="entry name" value="Ribosomal_L2"/>
    <property type="match status" value="1"/>
</dbReference>
<dbReference type="Gene3D" id="2.40.50.140">
    <property type="entry name" value="Nucleic acid-binding proteins"/>
    <property type="match status" value="1"/>
</dbReference>
<gene>
    <name evidence="11" type="primary">rpl2p</name>
    <name evidence="6" type="synonym">rpl2</name>
    <name evidence="11" type="ORF">GCM10007112_08560</name>
    <name evidence="10" type="ORF">Vsou_06380</name>
</gene>
<dbReference type="Pfam" id="PF00181">
    <property type="entry name" value="Ribosomal_L2_N"/>
    <property type="match status" value="1"/>
</dbReference>
<evidence type="ECO:0000256" key="4">
    <source>
        <dbReference type="ARBA" id="ARBA00022980"/>
    </source>
</evidence>
<dbReference type="Proteomes" id="UP001060771">
    <property type="component" value="Chromosome"/>
</dbReference>
<evidence type="ECO:0000256" key="1">
    <source>
        <dbReference type="ARBA" id="ARBA00005636"/>
    </source>
</evidence>
<dbReference type="InterPro" id="IPR002171">
    <property type="entry name" value="Ribosomal_uL2"/>
</dbReference>
<evidence type="ECO:0000259" key="8">
    <source>
        <dbReference type="SMART" id="SM01382"/>
    </source>
</evidence>
<dbReference type="Proteomes" id="UP000657075">
    <property type="component" value="Unassembled WGS sequence"/>
</dbReference>
<dbReference type="PANTHER" id="PTHR13691:SF16">
    <property type="entry name" value="LARGE RIBOSOMAL SUBUNIT PROTEIN UL2"/>
    <property type="match status" value="1"/>
</dbReference>
<comment type="similarity">
    <text evidence="1 6">Belongs to the universal ribosomal protein uL2 family.</text>
</comment>
<dbReference type="GO" id="GO:0003735">
    <property type="term" value="F:structural constituent of ribosome"/>
    <property type="evidence" value="ECO:0007669"/>
    <property type="project" value="InterPro"/>
</dbReference>
<dbReference type="PANTHER" id="PTHR13691">
    <property type="entry name" value="RIBOSOMAL PROTEIN L2"/>
    <property type="match status" value="1"/>
</dbReference>
<evidence type="ECO:0000256" key="3">
    <source>
        <dbReference type="ARBA" id="ARBA00022884"/>
    </source>
</evidence>
<dbReference type="InterPro" id="IPR014726">
    <property type="entry name" value="Ribosomal_uL2_dom3"/>
</dbReference>
<accession>A0A830E1U4</accession>
<feature type="domain" description="Large ribosomal subunit protein uL2 RNA-binding" evidence="9">
    <location>
        <begin position="11"/>
        <end position="86"/>
    </location>
</feature>
<keyword evidence="3 6" id="KW-0694">RNA-binding</keyword>
<dbReference type="InterPro" id="IPR022669">
    <property type="entry name" value="Ribosomal_uL2_C"/>
</dbReference>
<dbReference type="NCBIfam" id="NF007180">
    <property type="entry name" value="PRK09612.1"/>
    <property type="match status" value="1"/>
</dbReference>
<dbReference type="GeneID" id="76206195"/>
<evidence type="ECO:0000256" key="7">
    <source>
        <dbReference type="SAM" id="MobiDB-lite"/>
    </source>
</evidence>
<evidence type="ECO:0000313" key="11">
    <source>
        <dbReference type="EMBL" id="GGI74042.1"/>
    </source>
</evidence>
<dbReference type="InterPro" id="IPR008991">
    <property type="entry name" value="Translation_prot_SH3-like_sf"/>
</dbReference>
<dbReference type="EMBL" id="AP026830">
    <property type="protein sequence ID" value="BDR91545.1"/>
    <property type="molecule type" value="Genomic_DNA"/>
</dbReference>
<keyword evidence="2 6" id="KW-0699">rRNA-binding</keyword>
<dbReference type="Pfam" id="PF03947">
    <property type="entry name" value="Ribosomal_L2_C"/>
    <property type="match status" value="1"/>
</dbReference>
<keyword evidence="4 6" id="KW-0689">Ribosomal protein</keyword>
<reference evidence="10" key="4">
    <citation type="journal article" date="2023" name="Microbiol. Resour. Announc.">
        <title>Complete Genome Sequence of Vulcanisaeta souniana Strain IC-059, a Hyperthermophilic Archaeon Isolated from Hot Spring Water in Japan.</title>
        <authorList>
            <person name="Kato S."/>
            <person name="Itoh T."/>
            <person name="Wu L."/>
            <person name="Ma J."/>
            <person name="Ohkuma M."/>
        </authorList>
    </citation>
    <scope>NUCLEOTIDE SEQUENCE</scope>
    <source>
        <strain evidence="10">JCM 11219</strain>
    </source>
</reference>
<dbReference type="InterPro" id="IPR014722">
    <property type="entry name" value="Rib_uL2_dom2"/>
</dbReference>
<dbReference type="EMBL" id="BMNM01000002">
    <property type="protein sequence ID" value="GGI74042.1"/>
    <property type="molecule type" value="Genomic_DNA"/>
</dbReference>
<reference evidence="13" key="3">
    <citation type="submission" date="2022-09" db="EMBL/GenBank/DDBJ databases">
        <title>Complete genome sequence of Vulcanisaeta souniana.</title>
        <authorList>
            <person name="Kato S."/>
            <person name="Itoh T."/>
            <person name="Ohkuma M."/>
        </authorList>
    </citation>
    <scope>NUCLEOTIDE SEQUENCE [LARGE SCALE GENOMIC DNA]</scope>
    <source>
        <strain evidence="13">JCM 11219</strain>
    </source>
</reference>
<organism evidence="11 12">
    <name type="scientific">Vulcanisaeta souniana JCM 11219</name>
    <dbReference type="NCBI Taxonomy" id="1293586"/>
    <lineage>
        <taxon>Archaea</taxon>
        <taxon>Thermoproteota</taxon>
        <taxon>Thermoprotei</taxon>
        <taxon>Thermoproteales</taxon>
        <taxon>Thermoproteaceae</taxon>
        <taxon>Vulcanisaeta</taxon>
    </lineage>
</organism>
<evidence type="ECO:0000259" key="9">
    <source>
        <dbReference type="SMART" id="SM01383"/>
    </source>
</evidence>
<comment type="subunit">
    <text evidence="6">Part of the 50S ribosomal subunit. Forms a bridge to the 30S subunit in the 70S ribosome.</text>
</comment>
<dbReference type="InterPro" id="IPR012340">
    <property type="entry name" value="NA-bd_OB-fold"/>
</dbReference>
<protein>
    <recommendedName>
        <fullName evidence="6">Large ribosomal subunit protein uL2</fullName>
    </recommendedName>
</protein>
<evidence type="ECO:0000313" key="13">
    <source>
        <dbReference type="Proteomes" id="UP001060771"/>
    </source>
</evidence>
<evidence type="ECO:0000256" key="6">
    <source>
        <dbReference type="HAMAP-Rule" id="MF_01320"/>
    </source>
</evidence>
<comment type="function">
    <text evidence="6">One of the primary rRNA binding proteins. Required for association of the 30S and 50S subunits to form the 70S ribosome, for tRNA binding and peptide bond formation. It has been suggested to have peptidyltransferase activity; this is somewhat controversial. Makes several contacts with the 16S rRNA in the 70S ribosome.</text>
</comment>
<dbReference type="GO" id="GO:0019843">
    <property type="term" value="F:rRNA binding"/>
    <property type="evidence" value="ECO:0007669"/>
    <property type="project" value="UniProtKB-UniRule"/>
</dbReference>
<dbReference type="AlphaFoldDB" id="A0A830E1U4"/>
<evidence type="ECO:0000256" key="5">
    <source>
        <dbReference type="ARBA" id="ARBA00023274"/>
    </source>
</evidence>
<dbReference type="RefSeq" id="WP_188602823.1">
    <property type="nucleotide sequence ID" value="NZ_AP026830.1"/>
</dbReference>
<reference evidence="11" key="1">
    <citation type="journal article" date="2014" name="Int. J. Syst. Evol. Microbiol.">
        <title>Complete genome sequence of Corynebacterium casei LMG S-19264T (=DSM 44701T), isolated from a smear-ripened cheese.</title>
        <authorList>
            <consortium name="US DOE Joint Genome Institute (JGI-PGF)"/>
            <person name="Walter F."/>
            <person name="Albersmeier A."/>
            <person name="Kalinowski J."/>
            <person name="Ruckert C."/>
        </authorList>
    </citation>
    <scope>NUCLEOTIDE SEQUENCE</scope>
    <source>
        <strain evidence="11">JCM 11219</strain>
    </source>
</reference>
<dbReference type="FunFam" id="2.40.50.140:FF:000020">
    <property type="entry name" value="60S ribosomal protein L2"/>
    <property type="match status" value="1"/>
</dbReference>
<dbReference type="SUPFAM" id="SSF50104">
    <property type="entry name" value="Translation proteins SH3-like domain"/>
    <property type="match status" value="1"/>
</dbReference>
<evidence type="ECO:0000256" key="2">
    <source>
        <dbReference type="ARBA" id="ARBA00022730"/>
    </source>
</evidence>
<dbReference type="InterPro" id="IPR023672">
    <property type="entry name" value="Ribosomal_uL2_arc_euk"/>
</dbReference>
<keyword evidence="5 6" id="KW-0687">Ribonucleoprotein</keyword>
<dbReference type="OrthoDB" id="5987at2157"/>
<dbReference type="SMART" id="SM01382">
    <property type="entry name" value="Ribosomal_L2_C"/>
    <property type="match status" value="1"/>
</dbReference>
<dbReference type="GO" id="GO:0002181">
    <property type="term" value="P:cytoplasmic translation"/>
    <property type="evidence" value="ECO:0007669"/>
    <property type="project" value="TreeGrafter"/>
</dbReference>
<dbReference type="FunFam" id="4.10.950.10:FF:000002">
    <property type="entry name" value="60S ribosomal protein L2"/>
    <property type="match status" value="1"/>
</dbReference>
<name>A0A830E1U4_9CREN</name>
<dbReference type="GO" id="GO:0022625">
    <property type="term" value="C:cytosolic large ribosomal subunit"/>
    <property type="evidence" value="ECO:0007669"/>
    <property type="project" value="TreeGrafter"/>
</dbReference>
<keyword evidence="13" id="KW-1185">Reference proteome</keyword>
<dbReference type="Gene3D" id="4.10.950.10">
    <property type="entry name" value="Ribosomal protein L2, domain 3"/>
    <property type="match status" value="1"/>
</dbReference>
<evidence type="ECO:0000313" key="12">
    <source>
        <dbReference type="Proteomes" id="UP000657075"/>
    </source>
</evidence>
<feature type="domain" description="Large ribosomal subunit protein uL2 C-terminal" evidence="8">
    <location>
        <begin position="92"/>
        <end position="223"/>
    </location>
</feature>
<reference evidence="11" key="2">
    <citation type="submission" date="2020-09" db="EMBL/GenBank/DDBJ databases">
        <authorList>
            <person name="Sun Q."/>
            <person name="Ohkuma M."/>
        </authorList>
    </citation>
    <scope>NUCLEOTIDE SEQUENCE</scope>
    <source>
        <strain evidence="11">JCM 11219</strain>
    </source>
</reference>
<dbReference type="Gene3D" id="2.30.30.30">
    <property type="match status" value="1"/>
</dbReference>
<dbReference type="HAMAP" id="MF_01320_A">
    <property type="entry name" value="Ribosomal_uL2_A"/>
    <property type="match status" value="1"/>
</dbReference>
<dbReference type="SUPFAM" id="SSF50249">
    <property type="entry name" value="Nucleic acid-binding proteins"/>
    <property type="match status" value="1"/>
</dbReference>
<evidence type="ECO:0000313" key="10">
    <source>
        <dbReference type="EMBL" id="BDR91545.1"/>
    </source>
</evidence>
<dbReference type="InterPro" id="IPR022666">
    <property type="entry name" value="Ribosomal_uL2_RNA-bd_dom"/>
</dbReference>
<sequence length="271" mass="29490">MGKKILVQRRGRGGSQFRSPSWIREGPVKYLSVNEAELNGIIRGVVKELMHVPGLNAPVARISLEDGREFLNYAAEGMYVGQLIEMGASARPMPGNILPLSKIPEGSMIYNIEKRPNDGGKFVRSSGTYAVVLIHKDSTTVVQLPSGKVMEIDSRSRATVGIVAGGGRIEKPMLKAGVKYYRALAKSWKYPLVRGKAMNPYAHPHGGGSHQKGGTPVPRTAAPGQKVGFIASRCTGRRCPQIIPRSKRVWASGYSKKTRLRNKKTGAMPSE</sequence>
<dbReference type="SMART" id="SM01383">
    <property type="entry name" value="Ribosomal_L2"/>
    <property type="match status" value="1"/>
</dbReference>
<proteinExistence type="inferred from homology"/>